<protein>
    <submittedName>
        <fullName evidence="2">Uncharacterized protein</fullName>
    </submittedName>
</protein>
<proteinExistence type="predicted"/>
<keyword evidence="3" id="KW-1185">Reference proteome</keyword>
<feature type="region of interest" description="Disordered" evidence="1">
    <location>
        <begin position="114"/>
        <end position="138"/>
    </location>
</feature>
<accession>A0AAV2DWN7</accession>
<dbReference type="AlphaFoldDB" id="A0AAV2DWN7"/>
<gene>
    <name evidence="2" type="ORF">LTRI10_LOCUS19527</name>
</gene>
<dbReference type="Proteomes" id="UP001497516">
    <property type="component" value="Chromosome 3"/>
</dbReference>
<dbReference type="EMBL" id="OZ034816">
    <property type="protein sequence ID" value="CAL1377909.1"/>
    <property type="molecule type" value="Genomic_DNA"/>
</dbReference>
<reference evidence="2 3" key="1">
    <citation type="submission" date="2024-04" db="EMBL/GenBank/DDBJ databases">
        <authorList>
            <person name="Fracassetti M."/>
        </authorList>
    </citation>
    <scope>NUCLEOTIDE SEQUENCE [LARGE SCALE GENOMIC DNA]</scope>
</reference>
<evidence type="ECO:0000313" key="2">
    <source>
        <dbReference type="EMBL" id="CAL1377909.1"/>
    </source>
</evidence>
<evidence type="ECO:0000256" key="1">
    <source>
        <dbReference type="SAM" id="MobiDB-lite"/>
    </source>
</evidence>
<evidence type="ECO:0000313" key="3">
    <source>
        <dbReference type="Proteomes" id="UP001497516"/>
    </source>
</evidence>
<organism evidence="2 3">
    <name type="scientific">Linum trigynum</name>
    <dbReference type="NCBI Taxonomy" id="586398"/>
    <lineage>
        <taxon>Eukaryota</taxon>
        <taxon>Viridiplantae</taxon>
        <taxon>Streptophyta</taxon>
        <taxon>Embryophyta</taxon>
        <taxon>Tracheophyta</taxon>
        <taxon>Spermatophyta</taxon>
        <taxon>Magnoliopsida</taxon>
        <taxon>eudicotyledons</taxon>
        <taxon>Gunneridae</taxon>
        <taxon>Pentapetalae</taxon>
        <taxon>rosids</taxon>
        <taxon>fabids</taxon>
        <taxon>Malpighiales</taxon>
        <taxon>Linaceae</taxon>
        <taxon>Linum</taxon>
    </lineage>
</organism>
<sequence length="138" mass="15280">MLEIQHEAQILEKVMDTGGEPTIAAPEKLQDLARETEYFDDEPVLDVNVASVEKFQDLAQQQLEYFEPHEEKPVAAAAAAAEENENLAVDAEEEQLKTWNLFISWTSAIKPMRGDAAAAEGHDDGEQVEDGFSFDTLG</sequence>
<name>A0AAV2DWN7_9ROSI</name>